<feature type="compositionally biased region" description="Basic and acidic residues" evidence="2">
    <location>
        <begin position="160"/>
        <end position="182"/>
    </location>
</feature>
<protein>
    <submittedName>
        <fullName evidence="3">TPR-like protein</fullName>
    </submittedName>
</protein>
<evidence type="ECO:0000256" key="2">
    <source>
        <dbReference type="SAM" id="MobiDB-lite"/>
    </source>
</evidence>
<evidence type="ECO:0000313" key="4">
    <source>
        <dbReference type="Proteomes" id="UP000030653"/>
    </source>
</evidence>
<sequence>MSEASTENKLRIAQGKKDDGNAAFKSGQYKDALRFYYEAILYVQGLEKSLSSAMDSNISGGSGSGADEKRRPKTEADVLLVALYNNMAAVHLKLANWKRAFESAEKALSRDEENSKAGFRKSQALVQMGERVKAIKLLEELAKTHPNDVDITRELSTQKQNEEKSEREHDKVFKEAWKGKLS</sequence>
<keyword evidence="4" id="KW-1185">Reference proteome</keyword>
<reference evidence="3 4" key="1">
    <citation type="journal article" date="2012" name="Science">
        <title>The Paleozoic origin of enzymatic lignin decomposition reconstructed from 31 fungal genomes.</title>
        <authorList>
            <person name="Floudas D."/>
            <person name="Binder M."/>
            <person name="Riley R."/>
            <person name="Barry K."/>
            <person name="Blanchette R.A."/>
            <person name="Henrissat B."/>
            <person name="Martinez A.T."/>
            <person name="Otillar R."/>
            <person name="Spatafora J.W."/>
            <person name="Yadav J.S."/>
            <person name="Aerts A."/>
            <person name="Benoit I."/>
            <person name="Boyd A."/>
            <person name="Carlson A."/>
            <person name="Copeland A."/>
            <person name="Coutinho P.M."/>
            <person name="de Vries R.P."/>
            <person name="Ferreira P."/>
            <person name="Findley K."/>
            <person name="Foster B."/>
            <person name="Gaskell J."/>
            <person name="Glotzer D."/>
            <person name="Gorecki P."/>
            <person name="Heitman J."/>
            <person name="Hesse C."/>
            <person name="Hori C."/>
            <person name="Igarashi K."/>
            <person name="Jurgens J.A."/>
            <person name="Kallen N."/>
            <person name="Kersten P."/>
            <person name="Kohler A."/>
            <person name="Kuees U."/>
            <person name="Kumar T.K.A."/>
            <person name="Kuo A."/>
            <person name="LaButti K."/>
            <person name="Larrondo L.F."/>
            <person name="Lindquist E."/>
            <person name="Ling A."/>
            <person name="Lombard V."/>
            <person name="Lucas S."/>
            <person name="Lundell T."/>
            <person name="Martin R."/>
            <person name="McLaughlin D.J."/>
            <person name="Morgenstern I."/>
            <person name="Morin E."/>
            <person name="Murat C."/>
            <person name="Nagy L.G."/>
            <person name="Nolan M."/>
            <person name="Ohm R.A."/>
            <person name="Patyshakuliyeva A."/>
            <person name="Rokas A."/>
            <person name="Ruiz-Duenas F.J."/>
            <person name="Sabat G."/>
            <person name="Salamov A."/>
            <person name="Samejima M."/>
            <person name="Schmutz J."/>
            <person name="Slot J.C."/>
            <person name="St John F."/>
            <person name="Stenlid J."/>
            <person name="Sun H."/>
            <person name="Sun S."/>
            <person name="Syed K."/>
            <person name="Tsang A."/>
            <person name="Wiebenga A."/>
            <person name="Young D."/>
            <person name="Pisabarro A."/>
            <person name="Eastwood D.C."/>
            <person name="Martin F."/>
            <person name="Cullen D."/>
            <person name="Grigoriev I.V."/>
            <person name="Hibbett D.S."/>
        </authorList>
    </citation>
    <scope>NUCLEOTIDE SEQUENCE [LARGE SCALE GENOMIC DNA]</scope>
    <source>
        <strain evidence="3 4">DJM-731 SS1</strain>
    </source>
</reference>
<dbReference type="OrthoDB" id="433738at2759"/>
<feature type="repeat" description="TPR" evidence="1">
    <location>
        <begin position="81"/>
        <end position="114"/>
    </location>
</feature>
<feature type="region of interest" description="Disordered" evidence="2">
    <location>
        <begin position="149"/>
        <end position="182"/>
    </location>
</feature>
<dbReference type="AlphaFoldDB" id="M5G958"/>
<proteinExistence type="predicted"/>
<feature type="region of interest" description="Disordered" evidence="2">
    <location>
        <begin position="1"/>
        <end position="23"/>
    </location>
</feature>
<dbReference type="HOGENOM" id="CLU_089717_0_0_1"/>
<dbReference type="OMA" id="KIYANMS"/>
<dbReference type="PROSITE" id="PS50005">
    <property type="entry name" value="TPR"/>
    <property type="match status" value="1"/>
</dbReference>
<feature type="compositionally biased region" description="Basic and acidic residues" evidence="2">
    <location>
        <begin position="1"/>
        <end position="20"/>
    </location>
</feature>
<name>M5G958_DACPD</name>
<organism evidence="3 4">
    <name type="scientific">Dacryopinax primogenitus (strain DJM 731)</name>
    <name type="common">Brown rot fungus</name>
    <dbReference type="NCBI Taxonomy" id="1858805"/>
    <lineage>
        <taxon>Eukaryota</taxon>
        <taxon>Fungi</taxon>
        <taxon>Dikarya</taxon>
        <taxon>Basidiomycota</taxon>
        <taxon>Agaricomycotina</taxon>
        <taxon>Dacrymycetes</taxon>
        <taxon>Dacrymycetales</taxon>
        <taxon>Dacrymycetaceae</taxon>
        <taxon>Dacryopinax</taxon>
    </lineage>
</organism>
<accession>M5G958</accession>
<evidence type="ECO:0000256" key="1">
    <source>
        <dbReference type="PROSITE-ProRule" id="PRU00339"/>
    </source>
</evidence>
<dbReference type="Pfam" id="PF14559">
    <property type="entry name" value="TPR_19"/>
    <property type="match status" value="1"/>
</dbReference>
<dbReference type="InterPro" id="IPR011990">
    <property type="entry name" value="TPR-like_helical_dom_sf"/>
</dbReference>
<dbReference type="EMBL" id="JH795857">
    <property type="protein sequence ID" value="EJU04715.1"/>
    <property type="molecule type" value="Genomic_DNA"/>
</dbReference>
<dbReference type="RefSeq" id="XP_040631609.1">
    <property type="nucleotide sequence ID" value="XM_040771906.1"/>
</dbReference>
<dbReference type="InterPro" id="IPR050754">
    <property type="entry name" value="FKBP4/5/8-like"/>
</dbReference>
<dbReference type="SUPFAM" id="SSF48452">
    <property type="entry name" value="TPR-like"/>
    <property type="match status" value="1"/>
</dbReference>
<dbReference type="Gene3D" id="1.25.40.10">
    <property type="entry name" value="Tetratricopeptide repeat domain"/>
    <property type="match status" value="1"/>
</dbReference>
<dbReference type="Proteomes" id="UP000030653">
    <property type="component" value="Unassembled WGS sequence"/>
</dbReference>
<dbReference type="GeneID" id="63686968"/>
<gene>
    <name evidence="3" type="ORF">DACRYDRAFT_20359</name>
</gene>
<dbReference type="SMART" id="SM00028">
    <property type="entry name" value="TPR"/>
    <property type="match status" value="3"/>
</dbReference>
<dbReference type="STRING" id="1858805.M5G958"/>
<dbReference type="InterPro" id="IPR019734">
    <property type="entry name" value="TPR_rpt"/>
</dbReference>
<keyword evidence="1" id="KW-0802">TPR repeat</keyword>
<dbReference type="PANTHER" id="PTHR46512">
    <property type="entry name" value="PEPTIDYLPROLYL ISOMERASE"/>
    <property type="match status" value="1"/>
</dbReference>
<evidence type="ECO:0000313" key="3">
    <source>
        <dbReference type="EMBL" id="EJU04715.1"/>
    </source>
</evidence>